<gene>
    <name evidence="2" type="ORF">ATNIH1004_000045</name>
    <name evidence="3" type="ORF">EYZ11_007036</name>
</gene>
<reference evidence="2 5" key="2">
    <citation type="submission" date="2019-08" db="EMBL/GenBank/DDBJ databases">
        <title>The genome sequence of a newly discovered highly antifungal drug resistant Aspergillus species, Aspergillus tanneri NIH 1004.</title>
        <authorList>
            <person name="Mounaud S."/>
            <person name="Singh I."/>
            <person name="Joardar V."/>
            <person name="Pakala S."/>
            <person name="Pakala S."/>
            <person name="Venepally P."/>
            <person name="Chung J.K."/>
            <person name="Losada L."/>
            <person name="Nierman W.C."/>
        </authorList>
    </citation>
    <scope>NUCLEOTIDE SEQUENCE [LARGE SCALE GENOMIC DNA]</scope>
    <source>
        <strain evidence="2 5">NIH1004</strain>
    </source>
</reference>
<protein>
    <recommendedName>
        <fullName evidence="6">Aflatoxin regulatory protein domain-containing protein</fullName>
    </recommendedName>
</protein>
<proteinExistence type="predicted"/>
<dbReference type="AlphaFoldDB" id="A0A4S3JE94"/>
<feature type="compositionally biased region" description="Polar residues" evidence="1">
    <location>
        <begin position="70"/>
        <end position="79"/>
    </location>
</feature>
<evidence type="ECO:0008006" key="6">
    <source>
        <dbReference type="Google" id="ProtNLM"/>
    </source>
</evidence>
<dbReference type="EMBL" id="SOSA01000262">
    <property type="protein sequence ID" value="THC93480.1"/>
    <property type="molecule type" value="Genomic_DNA"/>
</dbReference>
<dbReference type="VEuPathDB" id="FungiDB:EYZ11_007036"/>
<evidence type="ECO:0000313" key="5">
    <source>
        <dbReference type="Proteomes" id="UP000324241"/>
    </source>
</evidence>
<evidence type="ECO:0000256" key="1">
    <source>
        <dbReference type="SAM" id="MobiDB-lite"/>
    </source>
</evidence>
<feature type="compositionally biased region" description="Basic and acidic residues" evidence="1">
    <location>
        <begin position="83"/>
        <end position="103"/>
    </location>
</feature>
<dbReference type="Proteomes" id="UP000324241">
    <property type="component" value="Unassembled WGS sequence"/>
</dbReference>
<evidence type="ECO:0000313" key="2">
    <source>
        <dbReference type="EMBL" id="KAA8651167.1"/>
    </source>
</evidence>
<feature type="region of interest" description="Disordered" evidence="1">
    <location>
        <begin position="169"/>
        <end position="192"/>
    </location>
</feature>
<dbReference type="EMBL" id="QUQM01000002">
    <property type="protein sequence ID" value="KAA8651167.1"/>
    <property type="molecule type" value="Genomic_DNA"/>
</dbReference>
<evidence type="ECO:0000313" key="3">
    <source>
        <dbReference type="EMBL" id="THC93480.1"/>
    </source>
</evidence>
<dbReference type="RefSeq" id="XP_033430528.1">
    <property type="nucleotide sequence ID" value="XM_033564771.1"/>
</dbReference>
<comment type="caution">
    <text evidence="3">The sequence shown here is derived from an EMBL/GenBank/DDBJ whole genome shotgun (WGS) entry which is preliminary data.</text>
</comment>
<feature type="region of interest" description="Disordered" evidence="1">
    <location>
        <begin position="401"/>
        <end position="423"/>
    </location>
</feature>
<dbReference type="GeneID" id="54322747"/>
<accession>A0A4S3JE94</accession>
<dbReference type="OrthoDB" id="4330117at2759"/>
<dbReference type="Proteomes" id="UP000308092">
    <property type="component" value="Unassembled WGS sequence"/>
</dbReference>
<organism evidence="3 4">
    <name type="scientific">Aspergillus tanneri</name>
    <dbReference type="NCBI Taxonomy" id="1220188"/>
    <lineage>
        <taxon>Eukaryota</taxon>
        <taxon>Fungi</taxon>
        <taxon>Dikarya</taxon>
        <taxon>Ascomycota</taxon>
        <taxon>Pezizomycotina</taxon>
        <taxon>Eurotiomycetes</taxon>
        <taxon>Eurotiomycetidae</taxon>
        <taxon>Eurotiales</taxon>
        <taxon>Aspergillaceae</taxon>
        <taxon>Aspergillus</taxon>
        <taxon>Aspergillus subgen. Circumdati</taxon>
    </lineage>
</organism>
<keyword evidence="4" id="KW-1185">Reference proteome</keyword>
<reference evidence="3 4" key="1">
    <citation type="submission" date="2019-03" db="EMBL/GenBank/DDBJ databases">
        <title>The genome sequence of a newly discovered highly antifungal drug resistant Aspergillus species, Aspergillus tanneri NIH 1004.</title>
        <authorList>
            <person name="Mounaud S."/>
            <person name="Singh I."/>
            <person name="Joardar V."/>
            <person name="Pakala S."/>
            <person name="Pakala S."/>
            <person name="Venepally P."/>
            <person name="Hoover J."/>
            <person name="Nierman W."/>
            <person name="Chung J."/>
            <person name="Losada L."/>
        </authorList>
    </citation>
    <scope>NUCLEOTIDE SEQUENCE [LARGE SCALE GENOMIC DNA]</scope>
    <source>
        <strain evidence="3 4">NIH1004</strain>
    </source>
</reference>
<sequence length="458" mass="50249">MHGNNSAQSLINRATEQVNKDVPAHFSLSPSSLLDFPPDLDLGLDFGSPQGEIGPPLEARNLQPAMDPGTMQSHHSSQPLALEAHRGRSDGRSEHEHQTELHRTSQGSYILSASTSTLVPPYSQASSTHSSRRLSLARNMIPKSLNCQEAQDEGNARLIDFDYQGGTALNTDREDTGADSGYGPSVTSRSQPTHCETQESYNMGQQTTNPIVDPVMTSWIRKLSDMNLELHQHKFSIPSTEIEQSMWTNTKSSGTSSAPNSIQHDQELAVDRTFKLSYQFTEILTDIFSRFKTHQGSTRPITAALALDQPSQLLVLSSYLCLVESYDKILQHIKIWTEIQFMMGVSSADGHFPIQLPSLAIGSFKLPTSSSTRPLVLMCIIEAMIMQIHNQVNEMITPANTRNGTARMSHTDGEQGTGDGGGLSGVAKVTLQAIRAKEESTMKLLHVAWRRALQCGVP</sequence>
<feature type="region of interest" description="Disordered" evidence="1">
    <location>
        <begin position="45"/>
        <end position="106"/>
    </location>
</feature>
<evidence type="ECO:0000313" key="4">
    <source>
        <dbReference type="Proteomes" id="UP000308092"/>
    </source>
</evidence>
<name>A0A4S3JE94_9EURO</name>